<sequence>MSEYQYYEFLAVDRPLDARQQAEVRSLSTRARITATSFVNEYHWGDFRGDPDQLMEDFYDAHLYLANWGTRRIMLRLPRRLLDLDVAEQYCVGDHVTAWSTDEHLVLDLMSEDESDDFDVEAQGSLSAIVGIRAELAAGDHRSLYLAWLAGYGTWERDEYAFDRAEDGELEPPVPPGLHTLTAAQRELADFLRLDDDLLAVATEASLPRTETTDDLGQLTAWVKNLSPAEKDQFLLQVVQEQAATAQMEMLRRFRDESTTASPSPPRRTVADLLDGAARRRA</sequence>
<organism evidence="2 3">
    <name type="scientific">Saccharopolyspora phatthalungensis</name>
    <dbReference type="NCBI Taxonomy" id="664693"/>
    <lineage>
        <taxon>Bacteria</taxon>
        <taxon>Bacillati</taxon>
        <taxon>Actinomycetota</taxon>
        <taxon>Actinomycetes</taxon>
        <taxon>Pseudonocardiales</taxon>
        <taxon>Pseudonocardiaceae</taxon>
        <taxon>Saccharopolyspora</taxon>
    </lineage>
</organism>
<evidence type="ECO:0000313" key="3">
    <source>
        <dbReference type="Proteomes" id="UP000584374"/>
    </source>
</evidence>
<reference evidence="2 3" key="1">
    <citation type="submission" date="2020-08" db="EMBL/GenBank/DDBJ databases">
        <title>Sequencing the genomes of 1000 actinobacteria strains.</title>
        <authorList>
            <person name="Klenk H.-P."/>
        </authorList>
    </citation>
    <scope>NUCLEOTIDE SEQUENCE [LARGE SCALE GENOMIC DNA]</scope>
    <source>
        <strain evidence="2 3">DSM 45584</strain>
    </source>
</reference>
<name>A0A840PY92_9PSEU</name>
<dbReference type="AlphaFoldDB" id="A0A840PY92"/>
<keyword evidence="3" id="KW-1185">Reference proteome</keyword>
<proteinExistence type="predicted"/>
<gene>
    <name evidence="2" type="ORF">BJ970_000458</name>
</gene>
<feature type="region of interest" description="Disordered" evidence="1">
    <location>
        <begin position="255"/>
        <end position="282"/>
    </location>
</feature>
<dbReference type="RefSeq" id="WP_246470647.1">
    <property type="nucleotide sequence ID" value="NZ_JACHIW010000001.1"/>
</dbReference>
<evidence type="ECO:0000256" key="1">
    <source>
        <dbReference type="SAM" id="MobiDB-lite"/>
    </source>
</evidence>
<comment type="caution">
    <text evidence="2">The sequence shown here is derived from an EMBL/GenBank/DDBJ whole genome shotgun (WGS) entry which is preliminary data.</text>
</comment>
<dbReference type="EMBL" id="JACHIW010000001">
    <property type="protein sequence ID" value="MBB5152924.1"/>
    <property type="molecule type" value="Genomic_DNA"/>
</dbReference>
<protein>
    <submittedName>
        <fullName evidence="2">Uncharacterized protein</fullName>
    </submittedName>
</protein>
<evidence type="ECO:0000313" key="2">
    <source>
        <dbReference type="EMBL" id="MBB5152924.1"/>
    </source>
</evidence>
<dbReference type="Proteomes" id="UP000584374">
    <property type="component" value="Unassembled WGS sequence"/>
</dbReference>
<accession>A0A840PY92</accession>